<evidence type="ECO:0000256" key="6">
    <source>
        <dbReference type="ARBA" id="ARBA00022490"/>
    </source>
</evidence>
<dbReference type="GO" id="GO:0071555">
    <property type="term" value="P:cell wall organization"/>
    <property type="evidence" value="ECO:0007669"/>
    <property type="project" value="UniProtKB-KW"/>
</dbReference>
<comment type="caution">
    <text evidence="19">The sequence shown here is derived from an EMBL/GenBank/DDBJ whole genome shotgun (WGS) entry which is preliminary data.</text>
</comment>
<dbReference type="InterPro" id="IPR036635">
    <property type="entry name" value="MurB_C_sf"/>
</dbReference>
<keyword evidence="9 17" id="KW-0274">FAD</keyword>
<dbReference type="GO" id="GO:0009252">
    <property type="term" value="P:peptidoglycan biosynthetic process"/>
    <property type="evidence" value="ECO:0007669"/>
    <property type="project" value="UniProtKB-UniRule"/>
</dbReference>
<dbReference type="GO" id="GO:0005829">
    <property type="term" value="C:cytosol"/>
    <property type="evidence" value="ECO:0007669"/>
    <property type="project" value="TreeGrafter"/>
</dbReference>
<evidence type="ECO:0000256" key="7">
    <source>
        <dbReference type="ARBA" id="ARBA00022618"/>
    </source>
</evidence>
<dbReference type="PANTHER" id="PTHR21071:SF4">
    <property type="entry name" value="UDP-N-ACETYLENOLPYRUVOYLGLUCOSAMINE REDUCTASE"/>
    <property type="match status" value="1"/>
</dbReference>
<dbReference type="GO" id="GO:0051301">
    <property type="term" value="P:cell division"/>
    <property type="evidence" value="ECO:0007669"/>
    <property type="project" value="UniProtKB-KW"/>
</dbReference>
<keyword evidence="10 17" id="KW-0521">NADP</keyword>
<feature type="active site" evidence="17">
    <location>
        <position position="381"/>
    </location>
</feature>
<evidence type="ECO:0000256" key="11">
    <source>
        <dbReference type="ARBA" id="ARBA00022960"/>
    </source>
</evidence>
<dbReference type="PANTHER" id="PTHR21071">
    <property type="entry name" value="UDP-N-ACETYLENOLPYRUVOYLGLUCOSAMINE REDUCTASE"/>
    <property type="match status" value="1"/>
</dbReference>
<keyword evidence="13 17" id="KW-0560">Oxidoreductase</keyword>
<comment type="cofactor">
    <cofactor evidence="1 17">
        <name>FAD</name>
        <dbReference type="ChEBI" id="CHEBI:57692"/>
    </cofactor>
</comment>
<dbReference type="Pfam" id="PF01565">
    <property type="entry name" value="FAD_binding_4"/>
    <property type="match status" value="1"/>
</dbReference>
<evidence type="ECO:0000256" key="3">
    <source>
        <dbReference type="ARBA" id="ARBA00004496"/>
    </source>
</evidence>
<keyword evidence="11 17" id="KW-0133">Cell shape</keyword>
<evidence type="ECO:0000256" key="12">
    <source>
        <dbReference type="ARBA" id="ARBA00022984"/>
    </source>
</evidence>
<reference evidence="20" key="1">
    <citation type="submission" date="2017-03" db="EMBL/GenBank/DDBJ databases">
        <authorList>
            <person name="Lund M.B."/>
        </authorList>
    </citation>
    <scope>NUCLEOTIDE SEQUENCE [LARGE SCALE GENOMIC DNA]</scope>
</reference>
<dbReference type="AlphaFoldDB" id="A0A2A6FN20"/>
<dbReference type="PROSITE" id="PS51387">
    <property type="entry name" value="FAD_PCMH"/>
    <property type="match status" value="1"/>
</dbReference>
<evidence type="ECO:0000256" key="1">
    <source>
        <dbReference type="ARBA" id="ARBA00001974"/>
    </source>
</evidence>
<organism evidence="19 20">
    <name type="scientific">Candidatus Lumbricidiphila eiseniae</name>
    <dbReference type="NCBI Taxonomy" id="1969409"/>
    <lineage>
        <taxon>Bacteria</taxon>
        <taxon>Bacillati</taxon>
        <taxon>Actinomycetota</taxon>
        <taxon>Actinomycetes</taxon>
        <taxon>Micrococcales</taxon>
        <taxon>Microbacteriaceae</taxon>
        <taxon>Candidatus Lumbricidiphila</taxon>
    </lineage>
</organism>
<evidence type="ECO:0000256" key="4">
    <source>
        <dbReference type="ARBA" id="ARBA00004752"/>
    </source>
</evidence>
<evidence type="ECO:0000259" key="18">
    <source>
        <dbReference type="PROSITE" id="PS51387"/>
    </source>
</evidence>
<dbReference type="InterPro" id="IPR003170">
    <property type="entry name" value="MurB"/>
</dbReference>
<keyword evidence="14 17" id="KW-0131">Cell cycle</keyword>
<keyword evidence="6 17" id="KW-0963">Cytoplasm</keyword>
<dbReference type="InterPro" id="IPR016169">
    <property type="entry name" value="FAD-bd_PCMH_sub2"/>
</dbReference>
<dbReference type="GO" id="GO:0008360">
    <property type="term" value="P:regulation of cell shape"/>
    <property type="evidence" value="ECO:0007669"/>
    <property type="project" value="UniProtKB-KW"/>
</dbReference>
<evidence type="ECO:0000313" key="19">
    <source>
        <dbReference type="EMBL" id="PDQ34077.1"/>
    </source>
</evidence>
<dbReference type="Proteomes" id="UP000219994">
    <property type="component" value="Unassembled WGS sequence"/>
</dbReference>
<accession>A0A2A6FN20</accession>
<feature type="active site" description="Proton donor" evidence="17">
    <location>
        <position position="246"/>
    </location>
</feature>
<comment type="catalytic activity">
    <reaction evidence="16 17">
        <text>UDP-N-acetyl-alpha-D-muramate + NADP(+) = UDP-N-acetyl-3-O-(1-carboxyvinyl)-alpha-D-glucosamine + NADPH + H(+)</text>
        <dbReference type="Rhea" id="RHEA:12248"/>
        <dbReference type="ChEBI" id="CHEBI:15378"/>
        <dbReference type="ChEBI" id="CHEBI:57783"/>
        <dbReference type="ChEBI" id="CHEBI:58349"/>
        <dbReference type="ChEBI" id="CHEBI:68483"/>
        <dbReference type="ChEBI" id="CHEBI:70757"/>
        <dbReference type="EC" id="1.3.1.98"/>
    </reaction>
</comment>
<dbReference type="InterPro" id="IPR011601">
    <property type="entry name" value="MurB_C"/>
</dbReference>
<gene>
    <name evidence="17" type="primary">murB</name>
    <name evidence="19" type="ORF">B5766_13280</name>
</gene>
<dbReference type="Gene3D" id="3.30.465.10">
    <property type="match status" value="1"/>
</dbReference>
<keyword evidence="12 17" id="KW-0573">Peptidoglycan synthesis</keyword>
<dbReference type="GO" id="GO:0071949">
    <property type="term" value="F:FAD binding"/>
    <property type="evidence" value="ECO:0007669"/>
    <property type="project" value="InterPro"/>
</dbReference>
<evidence type="ECO:0000256" key="8">
    <source>
        <dbReference type="ARBA" id="ARBA00022630"/>
    </source>
</evidence>
<dbReference type="HAMAP" id="MF_00037">
    <property type="entry name" value="MurB"/>
    <property type="match status" value="1"/>
</dbReference>
<dbReference type="InterPro" id="IPR016166">
    <property type="entry name" value="FAD-bd_PCMH"/>
</dbReference>
<feature type="active site" evidence="17">
    <location>
        <position position="162"/>
    </location>
</feature>
<comment type="function">
    <text evidence="2 17">Cell wall formation.</text>
</comment>
<sequence length="389" mass="41847">MSQCFSESTTLRVGGPMARLLTVRDERELTQHLAQIWQSDEPWFVLGGGSNVLASDEGFDGTVLRLATRGIELVPGAAPGYQRIHVRAGERWDDLVAWTVAHGYVGIEALSGIPGLVGAAPVQNIGAYGQELSTVLSSVDFLDEGSVQPRRILASELGLGYRDSLFKQGWLRGIISAIELDLVPPTDSPTATLSESVAFEQLARALDVPLGERVSLARVRNTVRALRAAKGMLLDPSDPDTASAGSFFTNPIVNEHVARSLPPDAPRWCLDPEPVSEVVPLTPPESPLDAFHAHRASVVTEAAMRDAPSATSRTKLSAAWLIEHSGIHRGFRLPGSRAAISSKHTLALTNRGGATAEEIAQLARYVRTRVHAEFGFELIPEPTLLGVEL</sequence>
<evidence type="ECO:0000256" key="2">
    <source>
        <dbReference type="ARBA" id="ARBA00003921"/>
    </source>
</evidence>
<dbReference type="NCBIfam" id="TIGR00179">
    <property type="entry name" value="murB"/>
    <property type="match status" value="1"/>
</dbReference>
<dbReference type="NCBIfam" id="NF010478">
    <property type="entry name" value="PRK13903.1"/>
    <property type="match status" value="1"/>
</dbReference>
<evidence type="ECO:0000256" key="16">
    <source>
        <dbReference type="ARBA" id="ARBA00048914"/>
    </source>
</evidence>
<dbReference type="Gene3D" id="3.90.78.10">
    <property type="entry name" value="UDP-N-acetylenolpyruvoylglucosamine reductase, C-terminal domain"/>
    <property type="match status" value="1"/>
</dbReference>
<keyword evidence="8 17" id="KW-0285">Flavoprotein</keyword>
<feature type="domain" description="FAD-binding PCMH-type" evidence="18">
    <location>
        <begin position="12"/>
        <end position="185"/>
    </location>
</feature>
<evidence type="ECO:0000256" key="13">
    <source>
        <dbReference type="ARBA" id="ARBA00023002"/>
    </source>
</evidence>
<protein>
    <recommendedName>
        <fullName evidence="17">UDP-N-acetylenolpyruvoylglucosamine reductase</fullName>
        <ecNumber evidence="17">1.3.1.98</ecNumber>
    </recommendedName>
    <alternativeName>
        <fullName evidence="17">UDP-N-acetylmuramate dehydrogenase</fullName>
    </alternativeName>
</protein>
<dbReference type="SUPFAM" id="SSF56194">
    <property type="entry name" value="Uridine diphospho-N-Acetylenolpyruvylglucosamine reductase, MurB, C-terminal domain"/>
    <property type="match status" value="1"/>
</dbReference>
<dbReference type="EMBL" id="NAEP01000073">
    <property type="protein sequence ID" value="PDQ34077.1"/>
    <property type="molecule type" value="Genomic_DNA"/>
</dbReference>
<dbReference type="GO" id="GO:0008762">
    <property type="term" value="F:UDP-N-acetylmuramate dehydrogenase activity"/>
    <property type="evidence" value="ECO:0007669"/>
    <property type="project" value="UniProtKB-UniRule"/>
</dbReference>
<comment type="similarity">
    <text evidence="5 17">Belongs to the MurB family.</text>
</comment>
<dbReference type="Pfam" id="PF02873">
    <property type="entry name" value="MurB_C"/>
    <property type="match status" value="1"/>
</dbReference>
<keyword evidence="15 17" id="KW-0961">Cell wall biogenesis/degradation</keyword>
<comment type="pathway">
    <text evidence="4 17">Cell wall biogenesis; peptidoglycan biosynthesis.</text>
</comment>
<dbReference type="InterPro" id="IPR006094">
    <property type="entry name" value="Oxid_FAD_bind_N"/>
</dbReference>
<evidence type="ECO:0000256" key="9">
    <source>
        <dbReference type="ARBA" id="ARBA00022827"/>
    </source>
</evidence>
<dbReference type="EC" id="1.3.1.98" evidence="17"/>
<dbReference type="InterPro" id="IPR016167">
    <property type="entry name" value="FAD-bd_PCMH_sub1"/>
</dbReference>
<evidence type="ECO:0000256" key="17">
    <source>
        <dbReference type="HAMAP-Rule" id="MF_00037"/>
    </source>
</evidence>
<dbReference type="Gene3D" id="3.30.43.10">
    <property type="entry name" value="Uridine Diphospho-n-acetylenolpyruvylglucosamine Reductase, domain 2"/>
    <property type="match status" value="1"/>
</dbReference>
<proteinExistence type="inferred from homology"/>
<evidence type="ECO:0000256" key="10">
    <source>
        <dbReference type="ARBA" id="ARBA00022857"/>
    </source>
</evidence>
<keyword evidence="7 17" id="KW-0132">Cell division</keyword>
<evidence type="ECO:0000313" key="20">
    <source>
        <dbReference type="Proteomes" id="UP000219994"/>
    </source>
</evidence>
<dbReference type="UniPathway" id="UPA00219"/>
<dbReference type="SUPFAM" id="SSF56176">
    <property type="entry name" value="FAD-binding/transporter-associated domain-like"/>
    <property type="match status" value="1"/>
</dbReference>
<evidence type="ECO:0000256" key="15">
    <source>
        <dbReference type="ARBA" id="ARBA00023316"/>
    </source>
</evidence>
<comment type="subcellular location">
    <subcellularLocation>
        <location evidence="3 17">Cytoplasm</location>
    </subcellularLocation>
</comment>
<name>A0A2A6FN20_9MICO</name>
<evidence type="ECO:0000256" key="14">
    <source>
        <dbReference type="ARBA" id="ARBA00023306"/>
    </source>
</evidence>
<evidence type="ECO:0000256" key="5">
    <source>
        <dbReference type="ARBA" id="ARBA00010485"/>
    </source>
</evidence>
<dbReference type="InterPro" id="IPR036318">
    <property type="entry name" value="FAD-bd_PCMH-like_sf"/>
</dbReference>